<reference evidence="2 3" key="1">
    <citation type="submission" date="2019-08" db="EMBL/GenBank/DDBJ databases">
        <authorList>
            <person name="Peeters C."/>
        </authorList>
    </citation>
    <scope>NUCLEOTIDE SEQUENCE [LARGE SCALE GENOMIC DNA]</scope>
    <source>
        <strain evidence="2 3">LMG 31116</strain>
    </source>
</reference>
<dbReference type="Pfam" id="PF04233">
    <property type="entry name" value="Phage_Mu_F"/>
    <property type="match status" value="1"/>
</dbReference>
<organism evidence="2 3">
    <name type="scientific">Pandoraea morbifera</name>
    <dbReference type="NCBI Taxonomy" id="2508300"/>
    <lineage>
        <taxon>Bacteria</taxon>
        <taxon>Pseudomonadati</taxon>
        <taxon>Pseudomonadota</taxon>
        <taxon>Betaproteobacteria</taxon>
        <taxon>Burkholderiales</taxon>
        <taxon>Burkholderiaceae</taxon>
        <taxon>Pandoraea</taxon>
    </lineage>
</organism>
<dbReference type="Proteomes" id="UP000368474">
    <property type="component" value="Unassembled WGS sequence"/>
</dbReference>
<dbReference type="RefSeq" id="WP_246185406.1">
    <property type="nucleotide sequence ID" value="NZ_CABPSD010000016.1"/>
</dbReference>
<dbReference type="AlphaFoldDB" id="A0A5E4XYF9"/>
<sequence>MVNGFPAGDPEYVPTIKQLLRRYAEALTPWAERTAAAMLEDVNRRDAQAWAEHAEEMSRALKIELRSAPTGEAMRVLMAEQVTLIKSIPLDAAQRVHRLTIEGLENGTRAREISAEIQRSGDVAKSRADLIARTEVARSASTLTQARAHHVGSEGYIWRTAGDGDVRHSHAEMNGKYVRWDSPPTLDKMTGHAGQFPNCRCYPEPVIPED</sequence>
<name>A0A5E4XYF9_9BURK</name>
<dbReference type="InterPro" id="IPR006528">
    <property type="entry name" value="Phage_head_morphogenesis_dom"/>
</dbReference>
<keyword evidence="3" id="KW-1185">Reference proteome</keyword>
<accession>A0A5E4XYF9</accession>
<feature type="domain" description="Phage head morphogenesis" evidence="1">
    <location>
        <begin position="95"/>
        <end position="201"/>
    </location>
</feature>
<protein>
    <submittedName>
        <fullName evidence="2">Head morphogenesis protein</fullName>
    </submittedName>
</protein>
<dbReference type="NCBIfam" id="TIGR01641">
    <property type="entry name" value="phageSPP1_gp7"/>
    <property type="match status" value="1"/>
</dbReference>
<evidence type="ECO:0000313" key="3">
    <source>
        <dbReference type="Proteomes" id="UP000368474"/>
    </source>
</evidence>
<proteinExistence type="predicted"/>
<evidence type="ECO:0000259" key="1">
    <source>
        <dbReference type="Pfam" id="PF04233"/>
    </source>
</evidence>
<gene>
    <name evidence="2" type="ORF">PMO31116_04127</name>
</gene>
<evidence type="ECO:0000313" key="2">
    <source>
        <dbReference type="EMBL" id="VVE41142.1"/>
    </source>
</evidence>
<dbReference type="EMBL" id="CABPSD010000016">
    <property type="protein sequence ID" value="VVE41142.1"/>
    <property type="molecule type" value="Genomic_DNA"/>
</dbReference>